<dbReference type="Proteomes" id="UP000325440">
    <property type="component" value="Unassembled WGS sequence"/>
</dbReference>
<dbReference type="AlphaFoldDB" id="A0A5E4MJ05"/>
<name>A0A5E4MJ05_9HEMI</name>
<dbReference type="EMBL" id="CABPRJ010000950">
    <property type="protein sequence ID" value="VVC31534.1"/>
    <property type="molecule type" value="Genomic_DNA"/>
</dbReference>
<dbReference type="GO" id="GO:0030490">
    <property type="term" value="P:maturation of SSU-rRNA"/>
    <property type="evidence" value="ECO:0007669"/>
    <property type="project" value="TreeGrafter"/>
</dbReference>
<accession>A0A5E4MJ05</accession>
<organism evidence="6 7">
    <name type="scientific">Cinara cedri</name>
    <dbReference type="NCBI Taxonomy" id="506608"/>
    <lineage>
        <taxon>Eukaryota</taxon>
        <taxon>Metazoa</taxon>
        <taxon>Ecdysozoa</taxon>
        <taxon>Arthropoda</taxon>
        <taxon>Hexapoda</taxon>
        <taxon>Insecta</taxon>
        <taxon>Pterygota</taxon>
        <taxon>Neoptera</taxon>
        <taxon>Paraneoptera</taxon>
        <taxon>Hemiptera</taxon>
        <taxon>Sternorrhyncha</taxon>
        <taxon>Aphidomorpha</taxon>
        <taxon>Aphidoidea</taxon>
        <taxon>Aphididae</taxon>
        <taxon>Lachninae</taxon>
        <taxon>Cinara</taxon>
    </lineage>
</organism>
<feature type="domain" description="Bud22" evidence="5">
    <location>
        <begin position="375"/>
        <end position="420"/>
    </location>
</feature>
<dbReference type="GO" id="GO:0005634">
    <property type="term" value="C:nucleus"/>
    <property type="evidence" value="ECO:0007669"/>
    <property type="project" value="TreeGrafter"/>
</dbReference>
<comment type="function">
    <text evidence="3">May be involved in regulating transcriptional activation of cardiac genes during the aging process. May play a role in biosynthesis and/or processing of SLC2A4 in adipose cells.</text>
</comment>
<evidence type="ECO:0000256" key="3">
    <source>
        <dbReference type="ARBA" id="ARBA00025646"/>
    </source>
</evidence>
<dbReference type="Pfam" id="PF09073">
    <property type="entry name" value="BUD22"/>
    <property type="match status" value="1"/>
</dbReference>
<dbReference type="PANTHER" id="PTHR23325">
    <property type="entry name" value="SERUM RESPONSE FACTOR-BINDING"/>
    <property type="match status" value="1"/>
</dbReference>
<evidence type="ECO:0000259" key="5">
    <source>
        <dbReference type="Pfam" id="PF09073"/>
    </source>
</evidence>
<protein>
    <recommendedName>
        <fullName evidence="1">Serum response factor-binding protein 1</fullName>
    </recommendedName>
    <alternativeName>
        <fullName evidence="4">SRF-dependent transcription regulation-associated protein</fullName>
    </alternativeName>
</protein>
<dbReference type="PANTHER" id="PTHR23325:SF1">
    <property type="entry name" value="SERUM RESPONSE FACTOR-BINDING PROTEIN 1"/>
    <property type="match status" value="1"/>
</dbReference>
<proteinExistence type="predicted"/>
<evidence type="ECO:0000256" key="1">
    <source>
        <dbReference type="ARBA" id="ARBA00013459"/>
    </source>
</evidence>
<evidence type="ECO:0000313" key="6">
    <source>
        <dbReference type="EMBL" id="VVC31534.1"/>
    </source>
</evidence>
<gene>
    <name evidence="6" type="ORF">CINCED_3A018566</name>
</gene>
<dbReference type="GO" id="GO:0030686">
    <property type="term" value="C:90S preribosome"/>
    <property type="evidence" value="ECO:0007669"/>
    <property type="project" value="TreeGrafter"/>
</dbReference>
<evidence type="ECO:0000256" key="4">
    <source>
        <dbReference type="ARBA" id="ARBA00033254"/>
    </source>
</evidence>
<evidence type="ECO:0000313" key="7">
    <source>
        <dbReference type="Proteomes" id="UP000325440"/>
    </source>
</evidence>
<keyword evidence="2" id="KW-0175">Coiled coil</keyword>
<keyword evidence="7" id="KW-1185">Reference proteome</keyword>
<evidence type="ECO:0000256" key="2">
    <source>
        <dbReference type="ARBA" id="ARBA00023054"/>
    </source>
</evidence>
<dbReference type="InterPro" id="IPR037393">
    <property type="entry name" value="Bud22/SRFB1"/>
</dbReference>
<sequence length="423" mass="49174">MDILSKFCLNNQIVAMRHIVRKSKVHIINKLSREAKKLKEKKGNEKQIEKNKKKGERFVNELMVIKKLKDDIVTKYALQNEIPLATILNNIDITLEARALARLAGHKFITDAVQNFRNKYPDWKFNLTELLNELGSNYKTKHKKQRGNKLSKIKPKEKSKILEKNNKTIMDVEDIQSESKKSIESENQDEDYEMDFNKSPNITSEEPQAEVSLVNKMLSVDNKESQNNELKSAIFNKEFIDSERKIDLSKCDTIKQLQEVNVSNTQLPNSNLSINTPNYTITDNIDINKKPFKRKAGQIISKRIDLKKKHIMTDDVTPICETVDSFFMTTDDKDYLSVYKPPPIVEKNLVERPNLECQKPKEIFIKGKKLIIGKKNNIGNRKERRQQVEETVDTVLHPSWEAKRKQKSLVKFEGKKITFDDQE</sequence>
<reference evidence="6 7" key="1">
    <citation type="submission" date="2019-08" db="EMBL/GenBank/DDBJ databases">
        <authorList>
            <person name="Alioto T."/>
            <person name="Alioto T."/>
            <person name="Gomez Garrido J."/>
        </authorList>
    </citation>
    <scope>NUCLEOTIDE SEQUENCE [LARGE SCALE GENOMIC DNA]</scope>
</reference>
<dbReference type="InterPro" id="IPR015158">
    <property type="entry name" value="Bud22_dom"/>
</dbReference>
<dbReference type="OrthoDB" id="3364872at2759"/>